<evidence type="ECO:0000256" key="1">
    <source>
        <dbReference type="ARBA" id="ARBA00004123"/>
    </source>
</evidence>
<dbReference type="SUPFAM" id="SSF48508">
    <property type="entry name" value="Nuclear receptor ligand-binding domain"/>
    <property type="match status" value="1"/>
</dbReference>
<keyword evidence="14" id="KW-1185">Reference proteome</keyword>
<dbReference type="InterPro" id="IPR035500">
    <property type="entry name" value="NHR-like_dom_sf"/>
</dbReference>
<keyword evidence="4" id="KW-0862">Zinc</keyword>
<name>A0A9J6FNK7_HAELO</name>
<dbReference type="Proteomes" id="UP000821853">
    <property type="component" value="Chromosome 10"/>
</dbReference>
<dbReference type="Gene3D" id="1.10.565.10">
    <property type="entry name" value="Retinoid X Receptor"/>
    <property type="match status" value="1"/>
</dbReference>
<dbReference type="InterPro" id="IPR000536">
    <property type="entry name" value="Nucl_hrmn_rcpt_lig-bd"/>
</dbReference>
<dbReference type="GO" id="GO:0043565">
    <property type="term" value="F:sequence-specific DNA binding"/>
    <property type="evidence" value="ECO:0007669"/>
    <property type="project" value="InterPro"/>
</dbReference>
<dbReference type="GO" id="GO:0008270">
    <property type="term" value="F:zinc ion binding"/>
    <property type="evidence" value="ECO:0007669"/>
    <property type="project" value="UniProtKB-KW"/>
</dbReference>
<feature type="compositionally biased region" description="Basic and acidic residues" evidence="10">
    <location>
        <begin position="104"/>
        <end position="114"/>
    </location>
</feature>
<feature type="region of interest" description="Disordered" evidence="10">
    <location>
        <begin position="216"/>
        <end position="239"/>
    </location>
</feature>
<evidence type="ECO:0000313" key="14">
    <source>
        <dbReference type="Proteomes" id="UP000821853"/>
    </source>
</evidence>
<evidence type="ECO:0000256" key="9">
    <source>
        <dbReference type="ARBA" id="ARBA00023242"/>
    </source>
</evidence>
<dbReference type="Gene3D" id="3.30.50.10">
    <property type="entry name" value="Erythroid Transcription Factor GATA-1, subunit A"/>
    <property type="match status" value="1"/>
</dbReference>
<dbReference type="PROSITE" id="PS51843">
    <property type="entry name" value="NR_LBD"/>
    <property type="match status" value="1"/>
</dbReference>
<dbReference type="AlphaFoldDB" id="A0A9J6FNK7"/>
<keyword evidence="3" id="KW-0863">Zinc-finger</keyword>
<evidence type="ECO:0008006" key="15">
    <source>
        <dbReference type="Google" id="ProtNLM"/>
    </source>
</evidence>
<gene>
    <name evidence="13" type="ORF">HPB48_020867</name>
</gene>
<dbReference type="PRINTS" id="PR00398">
    <property type="entry name" value="STRDHORMONER"/>
</dbReference>
<dbReference type="SMART" id="SM00430">
    <property type="entry name" value="HOLI"/>
    <property type="match status" value="1"/>
</dbReference>
<feature type="compositionally biased region" description="Polar residues" evidence="10">
    <location>
        <begin position="67"/>
        <end position="80"/>
    </location>
</feature>
<feature type="compositionally biased region" description="Acidic residues" evidence="10">
    <location>
        <begin position="732"/>
        <end position="743"/>
    </location>
</feature>
<sequence length="1007" mass="108839">MAVGLADTPLTANKEKTVETPQSHKSSRLRTFQSDEVELFSPLTGLPRTQSKTDTPRRGSASASSSFQESPLCSTVSSRTPSLAFSPLAPPSGALTACRSLRRQFSEDVPKPWEDTPPNPSQDMEELVGLCSGSFAARLRSSGWQKVDDYFYARVEVRSKIHRPSGHNELNDDEEQEDDDVVEASHAEPNEDDEVDNSSGDELSIVAKKSNRLQEFFEDEAELSGSDVGSDGEEDAEDDEGVLADLIAAEDEKEDTDKVREEIGRFHFKQLLDEDKRELKIYQELLLEDGDLHTDGAGRQRQFRWRNSASIKVEDHLPGSDGEEEAPNEADQEVDASWRLQRLERQRWLQEQAMCGSFLKLDSGVLGRIAERIKVAAPTEKEGSLTTKNFVFRAAEEKPTSTPLPAELQAALEGTPAWRDGSLGVTPAALRQGQLRGRRALCAWRKVARATCDNRPAAEGSRGGTRGAALWPLVASSDDYRLSSGYNHHRCIAVPWVSGEAACPSRVPVEEVPPMASVGSQDSGDVKEERHSPASLAGGSDNGSSPGSPESGDTQENGSALGAEWLALRLHELQEPRRGGGGGGAVSVLPAAGVGSLTEQCVVCGDRASGRHYGAVSCEGCKGFFKRSIRKQLAYSCRGSRDCQVTKHHRNRCQYCRLHKCLAMGMRADSVQSERKPSADSAASRAEKGASMVLTSLGLSGHPANLAVTGNSKGGANSRDCLGQLGSSWAPWDEDGEDPADDESLSRSRLSPSVGAGGGGPLISEEQAQFRVTLPTTPSGGALNVHYVCESASRILFRSLLWTRTLPAFEELPMPLQLTLVESAWSEVFTLGLLQCAEQMQLPTLLSTVAAHLGAATKGGSPSAAADLMPGSQRAQVAEHVAALQRLLTAAQRLRPDDHEYALLKCLVLFCPDRPGLGLEWCARLEQLQECACRELESHSGGPSGAWSGGRPHRLLLQLAPLRALQPGMTEDLFFAGLIGSVRIGSILPFILRMDPQQLERGNHRAP</sequence>
<dbReference type="OrthoDB" id="40902at2759"/>
<feature type="compositionally biased region" description="Low complexity" evidence="10">
    <location>
        <begin position="538"/>
        <end position="552"/>
    </location>
</feature>
<keyword evidence="6" id="KW-0238">DNA-binding</keyword>
<dbReference type="InterPro" id="IPR050274">
    <property type="entry name" value="Nuclear_hormone_rcpt_NR2"/>
</dbReference>
<dbReference type="PROSITE" id="PS51030">
    <property type="entry name" value="NUCLEAR_REC_DBD_2"/>
    <property type="match status" value="1"/>
</dbReference>
<evidence type="ECO:0000256" key="2">
    <source>
        <dbReference type="ARBA" id="ARBA00022723"/>
    </source>
</evidence>
<dbReference type="SUPFAM" id="SSF57716">
    <property type="entry name" value="Glucocorticoid receptor-like (DNA-binding domain)"/>
    <property type="match status" value="1"/>
</dbReference>
<comment type="caution">
    <text evidence="13">The sequence shown here is derived from an EMBL/GenBank/DDBJ whole genome shotgun (WGS) entry which is preliminary data.</text>
</comment>
<evidence type="ECO:0000256" key="7">
    <source>
        <dbReference type="ARBA" id="ARBA00023163"/>
    </source>
</evidence>
<dbReference type="InterPro" id="IPR001628">
    <property type="entry name" value="Znf_hrmn_rcpt"/>
</dbReference>
<reference evidence="13 14" key="1">
    <citation type="journal article" date="2020" name="Cell">
        <title>Large-Scale Comparative Analyses of Tick Genomes Elucidate Their Genetic Diversity and Vector Capacities.</title>
        <authorList>
            <consortium name="Tick Genome and Microbiome Consortium (TIGMIC)"/>
            <person name="Jia N."/>
            <person name="Wang J."/>
            <person name="Shi W."/>
            <person name="Du L."/>
            <person name="Sun Y."/>
            <person name="Zhan W."/>
            <person name="Jiang J.F."/>
            <person name="Wang Q."/>
            <person name="Zhang B."/>
            <person name="Ji P."/>
            <person name="Bell-Sakyi L."/>
            <person name="Cui X.M."/>
            <person name="Yuan T.T."/>
            <person name="Jiang B.G."/>
            <person name="Yang W.F."/>
            <person name="Lam T.T."/>
            <person name="Chang Q.C."/>
            <person name="Ding S.J."/>
            <person name="Wang X.J."/>
            <person name="Zhu J.G."/>
            <person name="Ruan X.D."/>
            <person name="Zhao L."/>
            <person name="Wei J.T."/>
            <person name="Ye R.Z."/>
            <person name="Que T.C."/>
            <person name="Du C.H."/>
            <person name="Zhou Y.H."/>
            <person name="Cheng J.X."/>
            <person name="Dai P.F."/>
            <person name="Guo W.B."/>
            <person name="Han X.H."/>
            <person name="Huang E.J."/>
            <person name="Li L.F."/>
            <person name="Wei W."/>
            <person name="Gao Y.C."/>
            <person name="Liu J.Z."/>
            <person name="Shao H.Z."/>
            <person name="Wang X."/>
            <person name="Wang C.C."/>
            <person name="Yang T.C."/>
            <person name="Huo Q.B."/>
            <person name="Li W."/>
            <person name="Chen H.Y."/>
            <person name="Chen S.E."/>
            <person name="Zhou L.G."/>
            <person name="Ni X.B."/>
            <person name="Tian J.H."/>
            <person name="Sheng Y."/>
            <person name="Liu T."/>
            <person name="Pan Y.S."/>
            <person name="Xia L.Y."/>
            <person name="Li J."/>
            <person name="Zhao F."/>
            <person name="Cao W.C."/>
        </authorList>
    </citation>
    <scope>NUCLEOTIDE SEQUENCE [LARGE SCALE GENOMIC DNA]</scope>
    <source>
        <strain evidence="13">HaeL-2018</strain>
    </source>
</reference>
<dbReference type="PANTHER" id="PTHR24083">
    <property type="entry name" value="NUCLEAR HORMONE RECEPTOR"/>
    <property type="match status" value="1"/>
</dbReference>
<feature type="region of interest" description="Disordered" evidence="10">
    <location>
        <begin position="1"/>
        <end position="124"/>
    </location>
</feature>
<proteinExistence type="predicted"/>
<evidence type="ECO:0000259" key="11">
    <source>
        <dbReference type="PROSITE" id="PS51030"/>
    </source>
</evidence>
<dbReference type="GO" id="GO:0003700">
    <property type="term" value="F:DNA-binding transcription factor activity"/>
    <property type="evidence" value="ECO:0007669"/>
    <property type="project" value="InterPro"/>
</dbReference>
<protein>
    <recommendedName>
        <fullName evidence="15">Nuclear receptor subfamily 2 group C member 2</fullName>
    </recommendedName>
</protein>
<feature type="domain" description="Nuclear receptor" evidence="11">
    <location>
        <begin position="598"/>
        <end position="673"/>
    </location>
</feature>
<evidence type="ECO:0000256" key="5">
    <source>
        <dbReference type="ARBA" id="ARBA00023015"/>
    </source>
</evidence>
<keyword evidence="8" id="KW-0675">Receptor</keyword>
<dbReference type="PRINTS" id="PR00047">
    <property type="entry name" value="STROIDFINGER"/>
</dbReference>
<dbReference type="InterPro" id="IPR013088">
    <property type="entry name" value="Znf_NHR/GATA"/>
</dbReference>
<keyword evidence="9" id="KW-0539">Nucleus</keyword>
<feature type="region of interest" description="Disordered" evidence="10">
    <location>
        <begin position="730"/>
        <end position="762"/>
    </location>
</feature>
<feature type="compositionally biased region" description="Acidic residues" evidence="10">
    <location>
        <begin position="230"/>
        <end position="239"/>
    </location>
</feature>
<evidence type="ECO:0000256" key="3">
    <source>
        <dbReference type="ARBA" id="ARBA00022771"/>
    </source>
</evidence>
<dbReference type="VEuPathDB" id="VectorBase:HLOH_065001"/>
<dbReference type="Pfam" id="PF00104">
    <property type="entry name" value="Hormone_recep"/>
    <property type="match status" value="1"/>
</dbReference>
<dbReference type="SMART" id="SM00399">
    <property type="entry name" value="ZnF_C4"/>
    <property type="match status" value="1"/>
</dbReference>
<keyword evidence="5" id="KW-0805">Transcription regulation</keyword>
<evidence type="ECO:0000256" key="8">
    <source>
        <dbReference type="ARBA" id="ARBA00023170"/>
    </source>
</evidence>
<feature type="region of interest" description="Disordered" evidence="10">
    <location>
        <begin position="161"/>
        <end position="204"/>
    </location>
</feature>
<evidence type="ECO:0000259" key="12">
    <source>
        <dbReference type="PROSITE" id="PS51843"/>
    </source>
</evidence>
<feature type="region of interest" description="Disordered" evidence="10">
    <location>
        <begin position="314"/>
        <end position="334"/>
    </location>
</feature>
<feature type="compositionally biased region" description="Polar residues" evidence="10">
    <location>
        <begin position="19"/>
        <end position="34"/>
    </location>
</feature>
<dbReference type="FunFam" id="3.30.50.10:FF:000015">
    <property type="entry name" value="Nuclear receptor subfamily 2, group C, member 1"/>
    <property type="match status" value="1"/>
</dbReference>
<organism evidence="13 14">
    <name type="scientific">Haemaphysalis longicornis</name>
    <name type="common">Bush tick</name>
    <dbReference type="NCBI Taxonomy" id="44386"/>
    <lineage>
        <taxon>Eukaryota</taxon>
        <taxon>Metazoa</taxon>
        <taxon>Ecdysozoa</taxon>
        <taxon>Arthropoda</taxon>
        <taxon>Chelicerata</taxon>
        <taxon>Arachnida</taxon>
        <taxon>Acari</taxon>
        <taxon>Parasitiformes</taxon>
        <taxon>Ixodida</taxon>
        <taxon>Ixodoidea</taxon>
        <taxon>Ixodidae</taxon>
        <taxon>Haemaphysalinae</taxon>
        <taxon>Haemaphysalis</taxon>
    </lineage>
</organism>
<dbReference type="PROSITE" id="PS00031">
    <property type="entry name" value="NUCLEAR_REC_DBD_1"/>
    <property type="match status" value="1"/>
</dbReference>
<feature type="domain" description="NR LBD" evidence="12">
    <location>
        <begin position="758"/>
        <end position="995"/>
    </location>
</feature>
<keyword evidence="7" id="KW-0804">Transcription</keyword>
<feature type="compositionally biased region" description="Acidic residues" evidence="10">
    <location>
        <begin position="321"/>
        <end position="334"/>
    </location>
</feature>
<evidence type="ECO:0000256" key="4">
    <source>
        <dbReference type="ARBA" id="ARBA00022833"/>
    </source>
</evidence>
<accession>A0A9J6FNK7</accession>
<dbReference type="GO" id="GO:0005634">
    <property type="term" value="C:nucleus"/>
    <property type="evidence" value="ECO:0007669"/>
    <property type="project" value="UniProtKB-SubCell"/>
</dbReference>
<evidence type="ECO:0000313" key="13">
    <source>
        <dbReference type="EMBL" id="KAH9363841.1"/>
    </source>
</evidence>
<dbReference type="Pfam" id="PF00105">
    <property type="entry name" value="zf-C4"/>
    <property type="match status" value="1"/>
</dbReference>
<feature type="compositionally biased region" description="Acidic residues" evidence="10">
    <location>
        <begin position="171"/>
        <end position="182"/>
    </location>
</feature>
<feature type="compositionally biased region" description="Low complexity" evidence="10">
    <location>
        <begin position="81"/>
        <end position="95"/>
    </location>
</feature>
<keyword evidence="2" id="KW-0479">Metal-binding</keyword>
<comment type="subcellular location">
    <subcellularLocation>
        <location evidence="1">Nucleus</location>
    </subcellularLocation>
</comment>
<dbReference type="InterPro" id="IPR001723">
    <property type="entry name" value="Nuclear_hrmn_rcpt"/>
</dbReference>
<evidence type="ECO:0000256" key="6">
    <source>
        <dbReference type="ARBA" id="ARBA00023125"/>
    </source>
</evidence>
<feature type="region of interest" description="Disordered" evidence="10">
    <location>
        <begin position="513"/>
        <end position="557"/>
    </location>
</feature>
<evidence type="ECO:0000256" key="10">
    <source>
        <dbReference type="SAM" id="MobiDB-lite"/>
    </source>
</evidence>
<dbReference type="EMBL" id="JABSTR010000002">
    <property type="protein sequence ID" value="KAH9363841.1"/>
    <property type="molecule type" value="Genomic_DNA"/>
</dbReference>